<dbReference type="Proteomes" id="UP001145114">
    <property type="component" value="Unassembled WGS sequence"/>
</dbReference>
<evidence type="ECO:0000313" key="2">
    <source>
        <dbReference type="Proteomes" id="UP001145114"/>
    </source>
</evidence>
<comment type="caution">
    <text evidence="1">The sequence shown here is derived from an EMBL/GenBank/DDBJ whole genome shotgun (WGS) entry which is preliminary data.</text>
</comment>
<accession>A0ACC1HVJ3</accession>
<proteinExistence type="predicted"/>
<name>A0ACC1HVJ3_9FUNG</name>
<keyword evidence="2" id="KW-1185">Reference proteome</keyword>
<organism evidence="1 2">
    <name type="scientific">Spiromyces aspiralis</name>
    <dbReference type="NCBI Taxonomy" id="68401"/>
    <lineage>
        <taxon>Eukaryota</taxon>
        <taxon>Fungi</taxon>
        <taxon>Fungi incertae sedis</taxon>
        <taxon>Zoopagomycota</taxon>
        <taxon>Kickxellomycotina</taxon>
        <taxon>Kickxellomycetes</taxon>
        <taxon>Kickxellales</taxon>
        <taxon>Kickxellaceae</taxon>
        <taxon>Spiromyces</taxon>
    </lineage>
</organism>
<protein>
    <submittedName>
        <fullName evidence="1">Chaperonin-containing T-complex alpha subunit Cct1</fullName>
    </submittedName>
</protein>
<reference evidence="1" key="1">
    <citation type="submission" date="2022-06" db="EMBL/GenBank/DDBJ databases">
        <title>Phylogenomic reconstructions and comparative analyses of Kickxellomycotina fungi.</title>
        <authorList>
            <person name="Reynolds N.K."/>
            <person name="Stajich J.E."/>
            <person name="Barry K."/>
            <person name="Grigoriev I.V."/>
            <person name="Crous P."/>
            <person name="Smith M.E."/>
        </authorList>
    </citation>
    <scope>NUCLEOTIDE SEQUENCE</scope>
    <source>
        <strain evidence="1">RSA 2271</strain>
    </source>
</reference>
<feature type="non-terminal residue" evidence="1">
    <location>
        <position position="430"/>
    </location>
</feature>
<dbReference type="EMBL" id="JAMZIH010001787">
    <property type="protein sequence ID" value="KAJ1677904.1"/>
    <property type="molecule type" value="Genomic_DNA"/>
</dbReference>
<sequence>MSGIFQVNNQDSGLFIGGQRVSGQDVRAQNVMAALSVANVVKSSLGPVGLDKMLVDDVGDVTISNDGATILQLLEVEHPAAKVFVELAQQQDKEVGDGTTSVVIIAAELLRRANELIKTRIHPSTIITGYRLACKEACKFLADQLAYKVDKLGREAIVNVAKTTISSKILGTYEGLFAELAVDAMQAVKTTDYRGKPRYPVKSVNIIKVKGASAQESEFIPGYVVHRPVQIAAMPMRLKSPKIAVIDFDLTKTRMKMGVNIIVDNPDQLEDIRKREADITAERVKKILAAGAQVVFTTRGIDDMYAKMIAEAGALAVTRIDKEDARRIAKATGATFLTTMANLEGDETFEAGFLGTAGLVEQKQMSGDEYIVIRETPKHSAVSVILRGANDYLLDEMERSLHDALCAVKRVLESGAVVPGGGAVETALDV</sequence>
<evidence type="ECO:0000313" key="1">
    <source>
        <dbReference type="EMBL" id="KAJ1677904.1"/>
    </source>
</evidence>
<gene>
    <name evidence="1" type="primary">cct1_1</name>
    <name evidence="1" type="ORF">EV182_005201</name>
</gene>